<evidence type="ECO:0000313" key="2">
    <source>
        <dbReference type="EMBL" id="MVW60622.1"/>
    </source>
</evidence>
<proteinExistence type="predicted"/>
<accession>A0A7X3FZ44</accession>
<dbReference type="AlphaFoldDB" id="A0A7X3FZ44"/>
<gene>
    <name evidence="2" type="ORF">GPY61_11855</name>
</gene>
<name>A0A7X3FZ44_9BURK</name>
<dbReference type="EMBL" id="WSES01000003">
    <property type="protein sequence ID" value="MVW60622.1"/>
    <property type="molecule type" value="Genomic_DNA"/>
</dbReference>
<comment type="caution">
    <text evidence="2">The sequence shown here is derived from an EMBL/GenBank/DDBJ whole genome shotgun (WGS) entry which is preliminary data.</text>
</comment>
<dbReference type="InterPro" id="IPR014262">
    <property type="entry name" value="HAF_rpt"/>
</dbReference>
<protein>
    <submittedName>
        <fullName evidence="2">Uncharacterized protein</fullName>
    </submittedName>
</protein>
<dbReference type="NCBIfam" id="TIGR02913">
    <property type="entry name" value="HAF_rpt"/>
    <property type="match status" value="1"/>
</dbReference>
<dbReference type="RefSeq" id="WP_160408718.1">
    <property type="nucleotide sequence ID" value="NZ_WSES01000003.1"/>
</dbReference>
<feature type="region of interest" description="Disordered" evidence="1">
    <location>
        <begin position="1"/>
        <end position="23"/>
    </location>
</feature>
<sequence>MRDLGTLGGQSSNSTGANNRDQVIGGAATTADRYHAFIWTPKDGMVDLNQRLYRPGASREHQQRRWRCTGKPHLFGAGDLLGHSSRDRPGRQQRQRNAQDRRVLAVGDFVAGTGTVVLPAVASRRLSLASGRAEFSFVTPTASGAKLQAAGAKGRFMFASPGLSFASNDVQVSPAQAARVQLAGTGRVNGAGGYQFTATAGASGTGTAGLFAVTIWHIDSKSRARVIDFDSQAGANGLAGRAVVEGKIVVQ</sequence>
<evidence type="ECO:0000313" key="3">
    <source>
        <dbReference type="Proteomes" id="UP000443353"/>
    </source>
</evidence>
<keyword evidence="3" id="KW-1185">Reference proteome</keyword>
<feature type="region of interest" description="Disordered" evidence="1">
    <location>
        <begin position="77"/>
        <end position="100"/>
    </location>
</feature>
<feature type="compositionally biased region" description="Polar residues" evidence="1">
    <location>
        <begin position="9"/>
        <end position="21"/>
    </location>
</feature>
<organism evidence="2 3">
    <name type="scientific">Massilia cellulosiltytica</name>
    <dbReference type="NCBI Taxonomy" id="2683234"/>
    <lineage>
        <taxon>Bacteria</taxon>
        <taxon>Pseudomonadati</taxon>
        <taxon>Pseudomonadota</taxon>
        <taxon>Betaproteobacteria</taxon>
        <taxon>Burkholderiales</taxon>
        <taxon>Oxalobacteraceae</taxon>
        <taxon>Telluria group</taxon>
        <taxon>Massilia</taxon>
    </lineage>
</organism>
<evidence type="ECO:0000256" key="1">
    <source>
        <dbReference type="SAM" id="MobiDB-lite"/>
    </source>
</evidence>
<reference evidence="2 3" key="1">
    <citation type="submission" date="2019-12" db="EMBL/GenBank/DDBJ databases">
        <authorList>
            <person name="Li C."/>
            <person name="Zhao J."/>
        </authorList>
    </citation>
    <scope>NUCLEOTIDE SEQUENCE [LARGE SCALE GENOMIC DNA]</scope>
    <source>
        <strain evidence="2 3">NEAU-DD11</strain>
    </source>
</reference>
<dbReference type="Proteomes" id="UP000443353">
    <property type="component" value="Unassembled WGS sequence"/>
</dbReference>